<comment type="caution">
    <text evidence="6">The sequence shown here is derived from an EMBL/GenBank/DDBJ whole genome shotgun (WGS) entry which is preliminary data.</text>
</comment>
<dbReference type="NCBIfam" id="TIGR00502">
    <property type="entry name" value="nagB"/>
    <property type="match status" value="1"/>
</dbReference>
<feature type="active site" description="Proton acceptor; for ring-opening step" evidence="4">
    <location>
        <position position="138"/>
    </location>
</feature>
<dbReference type="InterPro" id="IPR018321">
    <property type="entry name" value="Glucosamine6P_isomerase_CS"/>
</dbReference>
<evidence type="ECO:0000256" key="1">
    <source>
        <dbReference type="ARBA" id="ARBA00000644"/>
    </source>
</evidence>
<comment type="catalytic activity">
    <reaction evidence="1 4">
        <text>alpha-D-glucosamine 6-phosphate + H2O = beta-D-fructose 6-phosphate + NH4(+)</text>
        <dbReference type="Rhea" id="RHEA:12172"/>
        <dbReference type="ChEBI" id="CHEBI:15377"/>
        <dbReference type="ChEBI" id="CHEBI:28938"/>
        <dbReference type="ChEBI" id="CHEBI:57634"/>
        <dbReference type="ChEBI" id="CHEBI:75989"/>
        <dbReference type="EC" id="3.5.99.6"/>
    </reaction>
</comment>
<dbReference type="EMBL" id="JQBL01000005">
    <property type="protein sequence ID" value="KRN50866.1"/>
    <property type="molecule type" value="Genomic_DNA"/>
</dbReference>
<sequence length="245" mass="27703">MHMNIIVVKNYEEASQKAFEIIKSLVIEKPDANLGLATGSTPIRLYELMCEDHRVNKTSYKDVNTFNLDEYYGLKHDHPQSYYHFMHEHLFKHIDIKKENVHIPIGEGHIEEDCKRYNQLLSNNKRDIQLLGLGSNGHIGFNEPGTSFDTSTHYIALKESTIKDNAALFFNGDLDAVPKSAITMGIHNIMESKHILLIACGKRKAEAVKGMIEGEVTEELPASILQRHPHVTVIIDEEAASLLTK</sequence>
<protein>
    <recommendedName>
        <fullName evidence="4">Glucosamine-6-phosphate deaminase</fullName>
        <ecNumber evidence="4">3.5.99.6</ecNumber>
    </recommendedName>
    <alternativeName>
        <fullName evidence="4">GlcN6P deaminase</fullName>
        <shortName evidence="4">GNPDA</shortName>
    </alternativeName>
    <alternativeName>
        <fullName evidence="4">Glucosamine-6-phosphate isomerase</fullName>
    </alternativeName>
</protein>
<feature type="active site" description="Proton acceptor; for enolization step" evidence="4">
    <location>
        <position position="69"/>
    </location>
</feature>
<evidence type="ECO:0000256" key="3">
    <source>
        <dbReference type="ARBA" id="ARBA00023277"/>
    </source>
</evidence>
<dbReference type="GO" id="GO:0006046">
    <property type="term" value="P:N-acetylglucosamine catabolic process"/>
    <property type="evidence" value="ECO:0007669"/>
    <property type="project" value="UniProtKB-UniRule"/>
</dbReference>
<reference evidence="6 7" key="1">
    <citation type="journal article" date="2015" name="Genome Announc.">
        <title>Expanding the biotechnology potential of lactobacilli through comparative genomics of 213 strains and associated genera.</title>
        <authorList>
            <person name="Sun Z."/>
            <person name="Harris H.M."/>
            <person name="McCann A."/>
            <person name="Guo C."/>
            <person name="Argimon S."/>
            <person name="Zhang W."/>
            <person name="Yang X."/>
            <person name="Jeffery I.B."/>
            <person name="Cooney J.C."/>
            <person name="Kagawa T.F."/>
            <person name="Liu W."/>
            <person name="Song Y."/>
            <person name="Salvetti E."/>
            <person name="Wrobel A."/>
            <person name="Rasinkangas P."/>
            <person name="Parkhill J."/>
            <person name="Rea M.C."/>
            <person name="O'Sullivan O."/>
            <person name="Ritari J."/>
            <person name="Douillard F.P."/>
            <person name="Paul Ross R."/>
            <person name="Yang R."/>
            <person name="Briner A.E."/>
            <person name="Felis G.E."/>
            <person name="de Vos W.M."/>
            <person name="Barrangou R."/>
            <person name="Klaenhammer T.R."/>
            <person name="Caufield P.W."/>
            <person name="Cui Y."/>
            <person name="Zhang H."/>
            <person name="O'Toole P.W."/>
        </authorList>
    </citation>
    <scope>NUCLEOTIDE SEQUENCE [LARGE SCALE GENOMIC DNA]</scope>
    <source>
        <strain evidence="6 7">DSM 20405</strain>
    </source>
</reference>
<organism evidence="6 7">
    <name type="scientific">Kandleria vitulina DSM 20405</name>
    <dbReference type="NCBI Taxonomy" id="1410657"/>
    <lineage>
        <taxon>Bacteria</taxon>
        <taxon>Bacillati</taxon>
        <taxon>Bacillota</taxon>
        <taxon>Erysipelotrichia</taxon>
        <taxon>Erysipelotrichales</taxon>
        <taxon>Coprobacillaceae</taxon>
        <taxon>Kandleria</taxon>
    </lineage>
</organism>
<keyword evidence="7" id="KW-1185">Reference proteome</keyword>
<feature type="domain" description="Glucosamine/galactosamine-6-phosphate isomerase" evidence="5">
    <location>
        <begin position="13"/>
        <end position="228"/>
    </location>
</feature>
<dbReference type="GO" id="GO:0042802">
    <property type="term" value="F:identical protein binding"/>
    <property type="evidence" value="ECO:0007669"/>
    <property type="project" value="TreeGrafter"/>
</dbReference>
<dbReference type="CDD" id="cd01399">
    <property type="entry name" value="GlcN6P_deaminase"/>
    <property type="match status" value="1"/>
</dbReference>
<comment type="pathway">
    <text evidence="4">Amino-sugar metabolism; N-acetylneuraminate degradation; D-fructose 6-phosphate from N-acetylneuraminate: step 5/5.</text>
</comment>
<dbReference type="PATRIC" id="fig|1410657.5.peg.1735"/>
<comment type="caution">
    <text evidence="4">Lacks conserved residue(s) required for the propagation of feature annotation.</text>
</comment>
<dbReference type="FunFam" id="3.40.50.1360:FF:000003">
    <property type="entry name" value="Glucosamine-6-phosphate deaminase"/>
    <property type="match status" value="1"/>
</dbReference>
<dbReference type="Proteomes" id="UP000051841">
    <property type="component" value="Unassembled WGS sequence"/>
</dbReference>
<dbReference type="Gene3D" id="3.40.50.1360">
    <property type="match status" value="1"/>
</dbReference>
<dbReference type="InterPro" id="IPR037171">
    <property type="entry name" value="NagB/RpiA_transferase-like"/>
</dbReference>
<dbReference type="PROSITE" id="PS01161">
    <property type="entry name" value="GLC_GALNAC_ISOMERASE"/>
    <property type="match status" value="1"/>
</dbReference>
<comment type="function">
    <text evidence="4">Catalyzes the reversible isomerization-deamination of glucosamine 6-phosphate (GlcN6P) to form fructose 6-phosphate (Fru6P) and ammonium ion.</text>
</comment>
<dbReference type="HAMAP" id="MF_01241">
    <property type="entry name" value="GlcN6P_deamin"/>
    <property type="match status" value="1"/>
</dbReference>
<comment type="similarity">
    <text evidence="4">Belongs to the glucosamine/galactosamine-6-phosphate isomerase family. NagB subfamily.</text>
</comment>
<dbReference type="SUPFAM" id="SSF100950">
    <property type="entry name" value="NagB/RpiA/CoA transferase-like"/>
    <property type="match status" value="1"/>
</dbReference>
<dbReference type="GO" id="GO:0006043">
    <property type="term" value="P:glucosamine catabolic process"/>
    <property type="evidence" value="ECO:0007669"/>
    <property type="project" value="TreeGrafter"/>
</dbReference>
<dbReference type="PANTHER" id="PTHR11280:SF5">
    <property type="entry name" value="GLUCOSAMINE-6-PHOSPHATE ISOMERASE"/>
    <property type="match status" value="1"/>
</dbReference>
<dbReference type="Pfam" id="PF01182">
    <property type="entry name" value="Glucosamine_iso"/>
    <property type="match status" value="1"/>
</dbReference>
<evidence type="ECO:0000259" key="5">
    <source>
        <dbReference type="Pfam" id="PF01182"/>
    </source>
</evidence>
<feature type="active site" description="For ring-opening step" evidence="4">
    <location>
        <position position="136"/>
    </location>
</feature>
<name>A0A0R2HD12_9FIRM</name>
<dbReference type="InterPro" id="IPR006148">
    <property type="entry name" value="Glc/Gal-6P_isomerase"/>
</dbReference>
<dbReference type="PANTHER" id="PTHR11280">
    <property type="entry name" value="GLUCOSAMINE-6-PHOSPHATE ISOMERASE"/>
    <property type="match status" value="1"/>
</dbReference>
<proteinExistence type="inferred from homology"/>
<accession>A0A0R2HD12</accession>
<feature type="active site" description="For ring-opening step" evidence="4">
    <location>
        <position position="143"/>
    </location>
</feature>
<evidence type="ECO:0000313" key="6">
    <source>
        <dbReference type="EMBL" id="KRN50866.1"/>
    </source>
</evidence>
<dbReference type="AlphaFoldDB" id="A0A0R2HD12"/>
<dbReference type="InterPro" id="IPR004547">
    <property type="entry name" value="Glucosamine6P_isomerase"/>
</dbReference>
<dbReference type="GO" id="GO:0005737">
    <property type="term" value="C:cytoplasm"/>
    <property type="evidence" value="ECO:0007669"/>
    <property type="project" value="TreeGrafter"/>
</dbReference>
<keyword evidence="2 4" id="KW-0378">Hydrolase</keyword>
<dbReference type="GO" id="GO:0004342">
    <property type="term" value="F:glucosamine-6-phosphate deaminase activity"/>
    <property type="evidence" value="ECO:0007669"/>
    <property type="project" value="UniProtKB-UniRule"/>
</dbReference>
<evidence type="ECO:0000313" key="7">
    <source>
        <dbReference type="Proteomes" id="UP000051841"/>
    </source>
</evidence>
<keyword evidence="3 4" id="KW-0119">Carbohydrate metabolism</keyword>
<evidence type="ECO:0000256" key="2">
    <source>
        <dbReference type="ARBA" id="ARBA00022801"/>
    </source>
</evidence>
<dbReference type="EC" id="3.5.99.6" evidence="4"/>
<gene>
    <name evidence="4" type="primary">nagB</name>
    <name evidence="6" type="ORF">IV49_GL001683</name>
</gene>
<dbReference type="GO" id="GO:0005975">
    <property type="term" value="P:carbohydrate metabolic process"/>
    <property type="evidence" value="ECO:0007669"/>
    <property type="project" value="InterPro"/>
</dbReference>
<evidence type="ECO:0000256" key="4">
    <source>
        <dbReference type="HAMAP-Rule" id="MF_01241"/>
    </source>
</evidence>
<dbReference type="UniPathway" id="UPA00629">
    <property type="reaction ID" value="UER00684"/>
</dbReference>
<dbReference type="GO" id="GO:0019262">
    <property type="term" value="P:N-acetylneuraminate catabolic process"/>
    <property type="evidence" value="ECO:0007669"/>
    <property type="project" value="UniProtKB-UniRule"/>
</dbReference>